<dbReference type="STRING" id="1293036.GCA_001315825_02317"/>
<feature type="domain" description="CRISPR type III-associated protein" evidence="2">
    <location>
        <begin position="17"/>
        <end position="213"/>
    </location>
</feature>
<dbReference type="KEGG" id="mhk:DFR87_01945"/>
<proteinExistence type="predicted"/>
<organism evidence="3 4">
    <name type="scientific">Metallosphaera hakonensis JCM 8857 = DSM 7519</name>
    <dbReference type="NCBI Taxonomy" id="1293036"/>
    <lineage>
        <taxon>Archaea</taxon>
        <taxon>Thermoproteota</taxon>
        <taxon>Thermoprotei</taxon>
        <taxon>Sulfolobales</taxon>
        <taxon>Sulfolobaceae</taxon>
        <taxon>Metallosphaera</taxon>
    </lineage>
</organism>
<evidence type="ECO:0000259" key="2">
    <source>
        <dbReference type="Pfam" id="PF03787"/>
    </source>
</evidence>
<name>A0A2U9IRQ7_9CREN</name>
<evidence type="ECO:0000313" key="4">
    <source>
        <dbReference type="Proteomes" id="UP000247586"/>
    </source>
</evidence>
<evidence type="ECO:0000313" key="3">
    <source>
        <dbReference type="EMBL" id="AWR98667.1"/>
    </source>
</evidence>
<dbReference type="PANTHER" id="PTHR35579">
    <property type="entry name" value="CRISPR SYSTEM CMS ENDORIBONUCLEASE CSM3"/>
    <property type="match status" value="1"/>
</dbReference>
<dbReference type="PANTHER" id="PTHR35579:SF6">
    <property type="entry name" value="DUF324 DOMAIN-CONTAINING PROTEIN"/>
    <property type="match status" value="1"/>
</dbReference>
<keyword evidence="1" id="KW-0051">Antiviral defense</keyword>
<keyword evidence="4" id="KW-1185">Reference proteome</keyword>
<reference evidence="3" key="1">
    <citation type="submission" date="2018-05" db="EMBL/GenBank/DDBJ databases">
        <title>Complete Genome Sequences of Extremely Thermoacidophilic, Metal-Mobilizing Type-Strain Members of the Archaeal Family Sulfolobaceae: Acidianus brierleyi DSM-1651T, Acidianus sulfidivorans DSM-18786T, Metallosphaera hakonensis DSM-7519T, and Metallosphaera prunae DSM-10039T.</title>
        <authorList>
            <person name="Counts J.A."/>
            <person name="Kelly R.M."/>
        </authorList>
    </citation>
    <scope>NUCLEOTIDE SEQUENCE [LARGE SCALE GENOMIC DNA]</scope>
    <source>
        <strain evidence="3">HO1-1</strain>
    </source>
</reference>
<dbReference type="InterPro" id="IPR052216">
    <property type="entry name" value="CRISPR_Csm3_endoribonuclease"/>
</dbReference>
<sequence>MNVFDLVFKLDEVRIGTNSEGNFLEALKYGQMYVIPFSTWKGVFRSVTEMLEGSQANLDDLLKTIDQLNETGTGKDPIWRVTEEIERKFPGLGGVLRDVLNPEETVNKETIREIAEAYLNPVYRLYGHQSFSGALIFSDSVLQGVRGVMTRTSIDRKTGKAKEDMLFSEEVVYPGNVRVRVVLHDVPDFAMKAWIGTLKFMEEVGVGIGSGQSRRSWAVLDDEDSRVARISLRAILDGGSWVSLRDWLKATGKG</sequence>
<dbReference type="InterPro" id="IPR005537">
    <property type="entry name" value="RAMP_III_fam"/>
</dbReference>
<evidence type="ECO:0000256" key="1">
    <source>
        <dbReference type="ARBA" id="ARBA00023118"/>
    </source>
</evidence>
<dbReference type="GeneID" id="36834065"/>
<dbReference type="Pfam" id="PF03787">
    <property type="entry name" value="RAMPs"/>
    <property type="match status" value="1"/>
</dbReference>
<dbReference type="OrthoDB" id="34733at2157"/>
<dbReference type="Proteomes" id="UP000247586">
    <property type="component" value="Chromosome"/>
</dbReference>
<protein>
    <recommendedName>
        <fullName evidence="2">CRISPR type III-associated protein domain-containing protein</fullName>
    </recommendedName>
</protein>
<dbReference type="RefSeq" id="WP_054837052.1">
    <property type="nucleotide sequence ID" value="NZ_BBBA01000021.1"/>
</dbReference>
<dbReference type="GO" id="GO:0051607">
    <property type="term" value="P:defense response to virus"/>
    <property type="evidence" value="ECO:0007669"/>
    <property type="project" value="UniProtKB-KW"/>
</dbReference>
<dbReference type="EMBL" id="CP029287">
    <property type="protein sequence ID" value="AWR98667.1"/>
    <property type="molecule type" value="Genomic_DNA"/>
</dbReference>
<dbReference type="AlphaFoldDB" id="A0A2U9IRQ7"/>
<accession>A0A2U9IRQ7</accession>
<gene>
    <name evidence="3" type="ORF">DFR87_01945</name>
</gene>